<keyword evidence="7" id="KW-1185">Reference proteome</keyword>
<dbReference type="KEGG" id="xyl:ET495_04110"/>
<keyword evidence="2" id="KW-0813">Transport</keyword>
<comment type="similarity">
    <text evidence="1">Belongs to the ABC transporter superfamily.</text>
</comment>
<dbReference type="SMART" id="SM00382">
    <property type="entry name" value="AAA"/>
    <property type="match status" value="1"/>
</dbReference>
<keyword evidence="4 6" id="KW-0067">ATP-binding</keyword>
<dbReference type="InterPro" id="IPR027417">
    <property type="entry name" value="P-loop_NTPase"/>
</dbReference>
<protein>
    <submittedName>
        <fullName evidence="6">ABC transporter ATP-binding protein</fullName>
    </submittedName>
</protein>
<dbReference type="GO" id="GO:0016887">
    <property type="term" value="F:ATP hydrolysis activity"/>
    <property type="evidence" value="ECO:0007669"/>
    <property type="project" value="InterPro"/>
</dbReference>
<evidence type="ECO:0000256" key="1">
    <source>
        <dbReference type="ARBA" id="ARBA00005417"/>
    </source>
</evidence>
<sequence length="333" mass="35478">MRGDTTLSAESAAGAAVGASLELAFSLDGISKEYGSRPVLTEVSLSAPRGSAFGLLGPNGAGKTTLIRVLTGLLTPSRGSVRLLDEPLTARSADTLRARVGVQCDGNLYDLLSLRDNLAIWGDLFGLGRERRDRRIVEVLELFGLSDRADDPVGSFSKGMRQKAAVARAMLHEPELLILDEPTAGLDPEAAADLIENLSTLLRTREVTVLICTHQLQGLETLCDQVGILVAGRMRVAGAVDDLIRARWPRLDVDFTVEGPMAAARQVLAEASQVPPLDLPDGGVRVELGSSRDVPAVVARLVEAGADVLAAVPRRHTIEDLYFATIDDDGSDR</sequence>
<keyword evidence="3" id="KW-0547">Nucleotide-binding</keyword>
<dbReference type="InterPro" id="IPR003593">
    <property type="entry name" value="AAA+_ATPase"/>
</dbReference>
<evidence type="ECO:0000256" key="2">
    <source>
        <dbReference type="ARBA" id="ARBA00022448"/>
    </source>
</evidence>
<dbReference type="GO" id="GO:0005524">
    <property type="term" value="F:ATP binding"/>
    <property type="evidence" value="ECO:0007669"/>
    <property type="project" value="UniProtKB-KW"/>
</dbReference>
<dbReference type="PROSITE" id="PS50893">
    <property type="entry name" value="ABC_TRANSPORTER_2"/>
    <property type="match status" value="1"/>
</dbReference>
<dbReference type="Gene3D" id="3.40.50.300">
    <property type="entry name" value="P-loop containing nucleotide triphosphate hydrolases"/>
    <property type="match status" value="1"/>
</dbReference>
<dbReference type="InterPro" id="IPR003439">
    <property type="entry name" value="ABC_transporter-like_ATP-bd"/>
</dbReference>
<gene>
    <name evidence="6" type="ORF">ET495_04110</name>
</gene>
<reference evidence="6 7" key="1">
    <citation type="submission" date="2019-01" db="EMBL/GenBank/DDBJ databases">
        <title>Genome sequencing of strain 2JSPR-7.</title>
        <authorList>
            <person name="Heo J."/>
            <person name="Kim S.-J."/>
            <person name="Kim J.-S."/>
            <person name="Hong S.-B."/>
            <person name="Kwon S.-W."/>
        </authorList>
    </citation>
    <scope>NUCLEOTIDE SEQUENCE [LARGE SCALE GENOMIC DNA]</scope>
    <source>
        <strain evidence="6 7">2JSPR-7</strain>
    </source>
</reference>
<evidence type="ECO:0000259" key="5">
    <source>
        <dbReference type="PROSITE" id="PS50893"/>
    </source>
</evidence>
<dbReference type="RefSeq" id="WP_129202818.1">
    <property type="nucleotide sequence ID" value="NZ_CP035495.1"/>
</dbReference>
<name>A0A4P6EKC5_9MICO</name>
<evidence type="ECO:0000256" key="4">
    <source>
        <dbReference type="ARBA" id="ARBA00022840"/>
    </source>
</evidence>
<dbReference type="SUPFAM" id="SSF52540">
    <property type="entry name" value="P-loop containing nucleoside triphosphate hydrolases"/>
    <property type="match status" value="1"/>
</dbReference>
<proteinExistence type="inferred from homology"/>
<dbReference type="EMBL" id="CP035495">
    <property type="protein sequence ID" value="QAY62566.1"/>
    <property type="molecule type" value="Genomic_DNA"/>
</dbReference>
<dbReference type="PROSITE" id="PS00211">
    <property type="entry name" value="ABC_TRANSPORTER_1"/>
    <property type="match status" value="1"/>
</dbReference>
<dbReference type="OrthoDB" id="9804819at2"/>
<accession>A0A4P6EKC5</accession>
<evidence type="ECO:0000313" key="6">
    <source>
        <dbReference type="EMBL" id="QAY62566.1"/>
    </source>
</evidence>
<dbReference type="Pfam" id="PF00005">
    <property type="entry name" value="ABC_tran"/>
    <property type="match status" value="1"/>
</dbReference>
<evidence type="ECO:0000313" key="7">
    <source>
        <dbReference type="Proteomes" id="UP000291758"/>
    </source>
</evidence>
<feature type="domain" description="ABC transporter" evidence="5">
    <location>
        <begin position="25"/>
        <end position="256"/>
    </location>
</feature>
<evidence type="ECO:0000256" key="3">
    <source>
        <dbReference type="ARBA" id="ARBA00022741"/>
    </source>
</evidence>
<dbReference type="AlphaFoldDB" id="A0A4P6EKC5"/>
<organism evidence="6 7">
    <name type="scientific">Xylanimonas allomyrinae</name>
    <dbReference type="NCBI Taxonomy" id="2509459"/>
    <lineage>
        <taxon>Bacteria</taxon>
        <taxon>Bacillati</taxon>
        <taxon>Actinomycetota</taxon>
        <taxon>Actinomycetes</taxon>
        <taxon>Micrococcales</taxon>
        <taxon>Promicromonosporaceae</taxon>
        <taxon>Xylanimonas</taxon>
    </lineage>
</organism>
<dbReference type="InterPro" id="IPR017871">
    <property type="entry name" value="ABC_transporter-like_CS"/>
</dbReference>
<dbReference type="Proteomes" id="UP000291758">
    <property type="component" value="Chromosome"/>
</dbReference>
<dbReference type="PANTHER" id="PTHR43335">
    <property type="entry name" value="ABC TRANSPORTER, ATP-BINDING PROTEIN"/>
    <property type="match status" value="1"/>
</dbReference>